<name>A0ABU9E7C4_9BACT</name>
<dbReference type="InterPro" id="IPR007831">
    <property type="entry name" value="T2SS_GspE_N"/>
</dbReference>
<dbReference type="Gene3D" id="3.30.300.160">
    <property type="entry name" value="Type II secretion system, protein E, N-terminal domain"/>
    <property type="match status" value="1"/>
</dbReference>
<dbReference type="Pfam" id="PF05157">
    <property type="entry name" value="MshEN"/>
    <property type="match status" value="1"/>
</dbReference>
<dbReference type="Gene3D" id="3.40.50.2300">
    <property type="match status" value="1"/>
</dbReference>
<feature type="domain" description="Type II secretion system protein GspE N-terminal" evidence="1">
    <location>
        <begin position="60"/>
        <end position="145"/>
    </location>
</feature>
<dbReference type="SUPFAM" id="SSF52172">
    <property type="entry name" value="CheY-like"/>
    <property type="match status" value="1"/>
</dbReference>
<comment type="caution">
    <text evidence="3">The sequence shown here is derived from an EMBL/GenBank/DDBJ whole genome shotgun (WGS) entry which is preliminary data.</text>
</comment>
<dbReference type="RefSeq" id="WP_405274668.1">
    <property type="nucleotide sequence ID" value="NZ_JBBHLI010000002.1"/>
</dbReference>
<dbReference type="EMBL" id="JBBHLI010000002">
    <property type="protein sequence ID" value="MEK9500559.1"/>
    <property type="molecule type" value="Genomic_DNA"/>
</dbReference>
<dbReference type="PANTHER" id="PTHR36304">
    <property type="entry name" value="DOMAIN GTPASE-ACTIVATING PROTEIN, PUTATIVE-RELATED-RELATED"/>
    <property type="match status" value="1"/>
</dbReference>
<evidence type="ECO:0000313" key="3">
    <source>
        <dbReference type="EMBL" id="MEK9500559.1"/>
    </source>
</evidence>
<sequence length="693" mass="74990">MKKKARLDQVLLHLGYATQGDIHRALERQKERGGRLGSHLVALGVLDPVQLVEALATQFDLPWTPAVRREVDPGLARRLPPALVLERAIVPIDLARGSLTLLVADPLDREAFESAREAIGADRVVVMLAPASVVEELGSRLLPEAARAREEASTGIELPELFEVEAARPISSDDEPDDVAVRRRVLMVVDGAAHRNFLPPVFEKEGCGLVVASTADDVREALGSGDFEQVVVSRELWDDFAAWIRTGAVPSPSAEVTVFPSVHGALLENPAPYELTVRSLRVALQALAEERSGRLRAAPPYGLMAEDLDALARRYGLRRLALDGLHLALHLLVPSTGQAEGSGGPFEEFSTSLELASALRFPFRVDTLLGVCHALFRGRVKPDSAGEWGEEVHLAAQILALVWYRHTVVAATEEAGSGVPGSALRGEAGALAGLEMIEVYLRIIGDRGESATEGLARDVLLVGGDRIQRTLGGRLRRMGCRPFDTADLDDAISLAERQPPAALIIDDDVFGADTRRCCRALAEVETLVYVLTDSSDASRTLALLDAGADDVFAPAHEFDLMAARVSRAVRARSRGRVRSDSRATPRSGEFSASFEIFSFLDLVQTLSHSRKTARIEVTRGNGDEAVVFTDGGRVIHASCGEVEGEEAVYRVIAWEDDGHFVVHTETDPPEPTIFVATDAVLMEGCRLLDESKV</sequence>
<proteinExistence type="predicted"/>
<dbReference type="Pfam" id="PF14332">
    <property type="entry name" value="DUF4388"/>
    <property type="match status" value="1"/>
</dbReference>
<dbReference type="SUPFAM" id="SSF160246">
    <property type="entry name" value="EspE N-terminal domain-like"/>
    <property type="match status" value="1"/>
</dbReference>
<keyword evidence="4" id="KW-1185">Reference proteome</keyword>
<dbReference type="InterPro" id="IPR011006">
    <property type="entry name" value="CheY-like_superfamily"/>
</dbReference>
<gene>
    <name evidence="3" type="ORF">WI372_06190</name>
</gene>
<reference evidence="3 4" key="1">
    <citation type="submission" date="2024-02" db="EMBL/GenBank/DDBJ databases">
        <title>A novel Gemmatimonadota bacterium.</title>
        <authorList>
            <person name="Du Z.-J."/>
            <person name="Ye Y.-Q."/>
        </authorList>
    </citation>
    <scope>NUCLEOTIDE SEQUENCE [LARGE SCALE GENOMIC DNA]</scope>
    <source>
        <strain evidence="3 4">DH-20</strain>
    </source>
</reference>
<evidence type="ECO:0000259" key="2">
    <source>
        <dbReference type="Pfam" id="PF14332"/>
    </source>
</evidence>
<protein>
    <submittedName>
        <fullName evidence="3">DUF4388 domain-containing protein</fullName>
    </submittedName>
</protein>
<dbReference type="InterPro" id="IPR025497">
    <property type="entry name" value="PatA-like_N"/>
</dbReference>
<evidence type="ECO:0000259" key="1">
    <source>
        <dbReference type="Pfam" id="PF05157"/>
    </source>
</evidence>
<dbReference type="PANTHER" id="PTHR36304:SF4">
    <property type="entry name" value="DUF4388 DOMAIN-CONTAINING PROTEIN"/>
    <property type="match status" value="1"/>
</dbReference>
<dbReference type="Proteomes" id="UP001484239">
    <property type="component" value="Unassembled WGS sequence"/>
</dbReference>
<organism evidence="3 4">
    <name type="scientific">Gaopeijia maritima</name>
    <dbReference type="NCBI Taxonomy" id="3119007"/>
    <lineage>
        <taxon>Bacteria</taxon>
        <taxon>Pseudomonadati</taxon>
        <taxon>Gemmatimonadota</taxon>
        <taxon>Longimicrobiia</taxon>
        <taxon>Gaopeijiales</taxon>
        <taxon>Gaopeijiaceae</taxon>
        <taxon>Gaopeijia</taxon>
    </lineage>
</organism>
<evidence type="ECO:0000313" key="4">
    <source>
        <dbReference type="Proteomes" id="UP001484239"/>
    </source>
</evidence>
<accession>A0ABU9E7C4</accession>
<feature type="domain" description="PatA-like N-terminal" evidence="2">
    <location>
        <begin position="593"/>
        <end position="692"/>
    </location>
</feature>
<dbReference type="InterPro" id="IPR037257">
    <property type="entry name" value="T2SS_E_N_sf"/>
</dbReference>